<feature type="compositionally biased region" description="Basic and acidic residues" evidence="1">
    <location>
        <begin position="41"/>
        <end position="55"/>
    </location>
</feature>
<evidence type="ECO:0000256" key="1">
    <source>
        <dbReference type="SAM" id="MobiDB-lite"/>
    </source>
</evidence>
<protein>
    <submittedName>
        <fullName evidence="2">Uncharacterized protein</fullName>
    </submittedName>
</protein>
<dbReference type="EMBL" id="LBMM01002555">
    <property type="protein sequence ID" value="KMQ94669.1"/>
    <property type="molecule type" value="Genomic_DNA"/>
</dbReference>
<proteinExistence type="predicted"/>
<gene>
    <name evidence="2" type="ORF">RF55_5167</name>
</gene>
<dbReference type="AlphaFoldDB" id="A0A0J7KWP4"/>
<reference evidence="2 3" key="1">
    <citation type="submission" date="2015-04" db="EMBL/GenBank/DDBJ databases">
        <title>Lasius niger genome sequencing.</title>
        <authorList>
            <person name="Konorov E.A."/>
            <person name="Nikitin M.A."/>
            <person name="Kirill M.V."/>
            <person name="Chang P."/>
        </authorList>
    </citation>
    <scope>NUCLEOTIDE SEQUENCE [LARGE SCALE GENOMIC DNA]</scope>
    <source>
        <tissue evidence="2">Whole</tissue>
    </source>
</reference>
<name>A0A0J7KWP4_LASNI</name>
<evidence type="ECO:0000313" key="2">
    <source>
        <dbReference type="EMBL" id="KMQ94669.1"/>
    </source>
</evidence>
<dbReference type="Proteomes" id="UP000036403">
    <property type="component" value="Unassembled WGS sequence"/>
</dbReference>
<feature type="region of interest" description="Disordered" evidence="1">
    <location>
        <begin position="41"/>
        <end position="73"/>
    </location>
</feature>
<dbReference type="PaxDb" id="67767-A0A0J7KWP4"/>
<comment type="caution">
    <text evidence="2">The sequence shown here is derived from an EMBL/GenBank/DDBJ whole genome shotgun (WGS) entry which is preliminary data.</text>
</comment>
<organism evidence="2 3">
    <name type="scientific">Lasius niger</name>
    <name type="common">Black garden ant</name>
    <dbReference type="NCBI Taxonomy" id="67767"/>
    <lineage>
        <taxon>Eukaryota</taxon>
        <taxon>Metazoa</taxon>
        <taxon>Ecdysozoa</taxon>
        <taxon>Arthropoda</taxon>
        <taxon>Hexapoda</taxon>
        <taxon>Insecta</taxon>
        <taxon>Pterygota</taxon>
        <taxon>Neoptera</taxon>
        <taxon>Endopterygota</taxon>
        <taxon>Hymenoptera</taxon>
        <taxon>Apocrita</taxon>
        <taxon>Aculeata</taxon>
        <taxon>Formicoidea</taxon>
        <taxon>Formicidae</taxon>
        <taxon>Formicinae</taxon>
        <taxon>Lasius</taxon>
        <taxon>Lasius</taxon>
    </lineage>
</organism>
<accession>A0A0J7KWP4</accession>
<evidence type="ECO:0000313" key="3">
    <source>
        <dbReference type="Proteomes" id="UP000036403"/>
    </source>
</evidence>
<sequence>MGVVLVTVFAQWEFRIPLARRTMYMGTLCAMETIHLLDKEREVESERRVPEKPIAGERSLFLDHASAEESGGK</sequence>
<keyword evidence="3" id="KW-1185">Reference proteome</keyword>